<evidence type="ECO:0000313" key="7">
    <source>
        <dbReference type="EMBL" id="XBO44796.1"/>
    </source>
</evidence>
<dbReference type="EMBL" id="CP157483">
    <property type="protein sequence ID" value="XBO44796.1"/>
    <property type="molecule type" value="Genomic_DNA"/>
</dbReference>
<dbReference type="RefSeq" id="WP_406832279.1">
    <property type="nucleotide sequence ID" value="NZ_CP157483.1"/>
</dbReference>
<proteinExistence type="predicted"/>
<dbReference type="GO" id="GO:0031012">
    <property type="term" value="C:extracellular matrix"/>
    <property type="evidence" value="ECO:0007669"/>
    <property type="project" value="InterPro"/>
</dbReference>
<dbReference type="GO" id="GO:0006508">
    <property type="term" value="P:proteolysis"/>
    <property type="evidence" value="ECO:0007669"/>
    <property type="project" value="UniProtKB-KW"/>
</dbReference>
<evidence type="ECO:0000259" key="6">
    <source>
        <dbReference type="Pfam" id="PF00413"/>
    </source>
</evidence>
<feature type="domain" description="Peptidase M10 metallopeptidase" evidence="6">
    <location>
        <begin position="189"/>
        <end position="233"/>
    </location>
</feature>
<evidence type="ECO:0000256" key="2">
    <source>
        <dbReference type="ARBA" id="ARBA00022723"/>
    </source>
</evidence>
<protein>
    <submittedName>
        <fullName evidence="7">Matrixin family metalloprotease</fullName>
        <ecNumber evidence="7">3.4.24.-</ecNumber>
    </submittedName>
</protein>
<feature type="chain" id="PRO_5043761629" evidence="5">
    <location>
        <begin position="24"/>
        <end position="257"/>
    </location>
</feature>
<dbReference type="AlphaFoldDB" id="A0AAU7JX87"/>
<dbReference type="Pfam" id="PF00413">
    <property type="entry name" value="Peptidase_M10"/>
    <property type="match status" value="1"/>
</dbReference>
<dbReference type="Gene3D" id="3.40.390.10">
    <property type="entry name" value="Collagenase (Catalytic Domain)"/>
    <property type="match status" value="1"/>
</dbReference>
<keyword evidence="1" id="KW-0645">Protease</keyword>
<gene>
    <name evidence="7" type="ORF">ABEG17_05490</name>
</gene>
<sequence>MRTRLPRKPLAAIGAVLAPLGLAATVTVATPQVATGATATYKLNYLTLPNGTRVPVRWNGCQAAVTWKVNLAAVPTAQRATVLSETRTVVSRISSYTGITFSYKGSTAEVPQVGSMVKQSAELVIAFTSPSRTNYALAGSVMGVGGYQSYWVSRTVNGRTSYTVAAVRGFVVIDTPQMLAQTKGGFGTGARRSNLLLHEVGHAFGLAHVSTTSQQMYPVLSSASPNGMASGDRLGLSKVGKGAGCINTSSMPLKDLS</sequence>
<dbReference type="GO" id="GO:0008270">
    <property type="term" value="F:zinc ion binding"/>
    <property type="evidence" value="ECO:0007669"/>
    <property type="project" value="InterPro"/>
</dbReference>
<keyword evidence="3 7" id="KW-0378">Hydrolase</keyword>
<evidence type="ECO:0000256" key="4">
    <source>
        <dbReference type="ARBA" id="ARBA00022833"/>
    </source>
</evidence>
<keyword evidence="5" id="KW-0732">Signal</keyword>
<keyword evidence="7" id="KW-0482">Metalloprotease</keyword>
<dbReference type="EC" id="3.4.24.-" evidence="7"/>
<keyword evidence="2" id="KW-0479">Metal-binding</keyword>
<organism evidence="7">
    <name type="scientific">Pedococcus sp. KACC 23699</name>
    <dbReference type="NCBI Taxonomy" id="3149228"/>
    <lineage>
        <taxon>Bacteria</taxon>
        <taxon>Bacillati</taxon>
        <taxon>Actinomycetota</taxon>
        <taxon>Actinomycetes</taxon>
        <taxon>Micrococcales</taxon>
        <taxon>Intrasporangiaceae</taxon>
        <taxon>Pedococcus</taxon>
    </lineage>
</organism>
<dbReference type="InterPro" id="IPR001818">
    <property type="entry name" value="Pept_M10_metallopeptidase"/>
</dbReference>
<evidence type="ECO:0000256" key="1">
    <source>
        <dbReference type="ARBA" id="ARBA00022670"/>
    </source>
</evidence>
<dbReference type="SUPFAM" id="SSF55486">
    <property type="entry name" value="Metalloproteases ('zincins'), catalytic domain"/>
    <property type="match status" value="1"/>
</dbReference>
<evidence type="ECO:0000256" key="5">
    <source>
        <dbReference type="SAM" id="SignalP"/>
    </source>
</evidence>
<evidence type="ECO:0000256" key="3">
    <source>
        <dbReference type="ARBA" id="ARBA00022801"/>
    </source>
</evidence>
<name>A0AAU7JX87_9MICO</name>
<reference evidence="7" key="1">
    <citation type="submission" date="2024-05" db="EMBL/GenBank/DDBJ databases">
        <authorList>
            <person name="Kim S."/>
            <person name="Heo J."/>
            <person name="Choi H."/>
            <person name="Choi Y."/>
            <person name="Kwon S.-W."/>
            <person name="Kim Y."/>
        </authorList>
    </citation>
    <scope>NUCLEOTIDE SEQUENCE</scope>
    <source>
        <strain evidence="7">KACC 23699</strain>
    </source>
</reference>
<accession>A0AAU7JX87</accession>
<keyword evidence="4" id="KW-0862">Zinc</keyword>
<dbReference type="GO" id="GO:0004222">
    <property type="term" value="F:metalloendopeptidase activity"/>
    <property type="evidence" value="ECO:0007669"/>
    <property type="project" value="InterPro"/>
</dbReference>
<dbReference type="InterPro" id="IPR024079">
    <property type="entry name" value="MetalloPept_cat_dom_sf"/>
</dbReference>
<feature type="signal peptide" evidence="5">
    <location>
        <begin position="1"/>
        <end position="23"/>
    </location>
</feature>